<gene>
    <name evidence="1" type="ORF">K0U00_37180</name>
</gene>
<sequence length="142" mass="16573">ALFRFTRSALKSFGDLERLASNPLTRLKLIDQRMHSQSGQGEVIERAIELKAVLTESIEQLKPRQNEPFGTTDEWRYYNALYFPYLAGLKPYNRKFSEELLDATLLEALEWFRAYVPERTLYNWQNAGARLIALRLKEKMAG</sequence>
<proteinExistence type="predicted"/>
<keyword evidence="2" id="KW-1185">Reference proteome</keyword>
<feature type="non-terminal residue" evidence="1">
    <location>
        <position position="1"/>
    </location>
</feature>
<organism evidence="1 2">
    <name type="scientific">Paenibacillus sepulcri</name>
    <dbReference type="NCBI Taxonomy" id="359917"/>
    <lineage>
        <taxon>Bacteria</taxon>
        <taxon>Bacillati</taxon>
        <taxon>Bacillota</taxon>
        <taxon>Bacilli</taxon>
        <taxon>Bacillales</taxon>
        <taxon>Paenibacillaceae</taxon>
        <taxon>Paenibacillus</taxon>
    </lineage>
</organism>
<dbReference type="EMBL" id="JAHZIK010001785">
    <property type="protein sequence ID" value="MBW7459708.1"/>
    <property type="molecule type" value="Genomic_DNA"/>
</dbReference>
<comment type="caution">
    <text evidence="1">The sequence shown here is derived from an EMBL/GenBank/DDBJ whole genome shotgun (WGS) entry which is preliminary data.</text>
</comment>
<reference evidence="1 2" key="1">
    <citation type="submission" date="2021-07" db="EMBL/GenBank/DDBJ databases">
        <title>Paenibacillus radiodurans sp. nov., isolated from the southeastern edge of Tengger Desert.</title>
        <authorList>
            <person name="Zhang G."/>
        </authorList>
    </citation>
    <scope>NUCLEOTIDE SEQUENCE [LARGE SCALE GENOMIC DNA]</scope>
    <source>
        <strain evidence="1 2">CCM 7311</strain>
    </source>
</reference>
<dbReference type="Proteomes" id="UP001519887">
    <property type="component" value="Unassembled WGS sequence"/>
</dbReference>
<name>A0ABS7CFN2_9BACL</name>
<accession>A0ABS7CFN2</accession>
<evidence type="ECO:0000313" key="1">
    <source>
        <dbReference type="EMBL" id="MBW7459708.1"/>
    </source>
</evidence>
<evidence type="ECO:0000313" key="2">
    <source>
        <dbReference type="Proteomes" id="UP001519887"/>
    </source>
</evidence>
<protein>
    <submittedName>
        <fullName evidence="1">Uncharacterized protein</fullName>
    </submittedName>
</protein>